<evidence type="ECO:0000313" key="1">
    <source>
        <dbReference type="Proteomes" id="UP000504617"/>
    </source>
</evidence>
<evidence type="ECO:0000313" key="2">
    <source>
        <dbReference type="RefSeq" id="XP_013920194.1"/>
    </source>
</evidence>
<feature type="non-terminal residue" evidence="2">
    <location>
        <position position="200"/>
    </location>
</feature>
<proteinExistence type="predicted"/>
<dbReference type="PANTHER" id="PTHR46130">
    <property type="entry name" value="LAMGL DOMAIN-CONTAINING PROTEIN"/>
    <property type="match status" value="1"/>
</dbReference>
<keyword evidence="1" id="KW-1185">Reference proteome</keyword>
<gene>
    <name evidence="2" type="primary">LOC106547513</name>
</gene>
<reference evidence="2" key="1">
    <citation type="submission" date="2025-08" db="UniProtKB">
        <authorList>
            <consortium name="RefSeq"/>
        </authorList>
    </citation>
    <scope>IDENTIFICATION</scope>
</reference>
<sequence>MIDIKFEINHPGILLTIAGEPSLCYVHENDGICEPFEERNSIVDCGLFTPKDYVDQWASDAYASHQDEKTCPVSMVIGEPLVKVCRPHHQETLESESQLAWFPCMKNDVLQDTDMEKAHLNDRIWLKVCFSQPRMATSLFVFLATVGTSNGDHLKPSMTIHLGDINGHSHFLATSELSCQQNPLAINVTGKVASHQITYA</sequence>
<dbReference type="GO" id="GO:0007166">
    <property type="term" value="P:cell surface receptor signaling pathway"/>
    <property type="evidence" value="ECO:0007669"/>
    <property type="project" value="TreeGrafter"/>
</dbReference>
<dbReference type="OrthoDB" id="536211at2759"/>
<name>A0A6I9XVL8_9SAUR</name>
<dbReference type="GO" id="GO:0005615">
    <property type="term" value="C:extracellular space"/>
    <property type="evidence" value="ECO:0007669"/>
    <property type="project" value="TreeGrafter"/>
</dbReference>
<dbReference type="GO" id="GO:0004222">
    <property type="term" value="F:metalloendopeptidase activity"/>
    <property type="evidence" value="ECO:0007669"/>
    <property type="project" value="TreeGrafter"/>
</dbReference>
<dbReference type="InterPro" id="IPR043543">
    <property type="entry name" value="PAPPA/PAPPA2"/>
</dbReference>
<dbReference type="AlphaFoldDB" id="A0A6I9XVL8"/>
<dbReference type="GO" id="GO:0006508">
    <property type="term" value="P:proteolysis"/>
    <property type="evidence" value="ECO:0007669"/>
    <property type="project" value="TreeGrafter"/>
</dbReference>
<dbReference type="PANTHER" id="PTHR46130:SF1">
    <property type="entry name" value="PAPPALYSIN-2"/>
    <property type="match status" value="1"/>
</dbReference>
<dbReference type="KEGG" id="tsr:106547513"/>
<dbReference type="GeneID" id="106547513"/>
<dbReference type="Proteomes" id="UP000504617">
    <property type="component" value="Unplaced"/>
</dbReference>
<dbReference type="RefSeq" id="XP_013920194.1">
    <property type="nucleotide sequence ID" value="XM_014064719.1"/>
</dbReference>
<accession>A0A6I9XVL8</accession>
<protein>
    <submittedName>
        <fullName evidence="2">Pappalysin-2-like</fullName>
    </submittedName>
</protein>
<organism evidence="1 2">
    <name type="scientific">Thamnophis sirtalis</name>
    <dbReference type="NCBI Taxonomy" id="35019"/>
    <lineage>
        <taxon>Eukaryota</taxon>
        <taxon>Metazoa</taxon>
        <taxon>Chordata</taxon>
        <taxon>Craniata</taxon>
        <taxon>Vertebrata</taxon>
        <taxon>Euteleostomi</taxon>
        <taxon>Lepidosauria</taxon>
        <taxon>Squamata</taxon>
        <taxon>Bifurcata</taxon>
        <taxon>Unidentata</taxon>
        <taxon>Episquamata</taxon>
        <taxon>Toxicofera</taxon>
        <taxon>Serpentes</taxon>
        <taxon>Colubroidea</taxon>
        <taxon>Colubridae</taxon>
        <taxon>Natricinae</taxon>
        <taxon>Thamnophis</taxon>
    </lineage>
</organism>